<dbReference type="Proteomes" id="UP001589647">
    <property type="component" value="Unassembled WGS sequence"/>
</dbReference>
<keyword evidence="2" id="KW-0804">Transcription</keyword>
<organism evidence="5 6">
    <name type="scientific">Nonomuraea spiralis</name>
    <dbReference type="NCBI Taxonomy" id="46182"/>
    <lineage>
        <taxon>Bacteria</taxon>
        <taxon>Bacillati</taxon>
        <taxon>Actinomycetota</taxon>
        <taxon>Actinomycetes</taxon>
        <taxon>Streptosporangiales</taxon>
        <taxon>Streptosporangiaceae</taxon>
        <taxon>Nonomuraea</taxon>
    </lineage>
</organism>
<proteinExistence type="predicted"/>
<evidence type="ECO:0000256" key="1">
    <source>
        <dbReference type="ARBA" id="ARBA00023015"/>
    </source>
</evidence>
<sequence length="235" mass="24802">MNEVHHEDVAAYALGLLDDEERNAFERHLHGCPSCAGEVGAFAAMGELMRDVDPDDLRTAPEGSGIDSPVESLLVHRAAKERRRRTLHRAVMSAAACFLVATGVFLAVNAVTSGPDPDSVHSPARALLMTGRTYAVSDPATGVSGVVGVEDKGWGTHVALELKGVKGPLKCRLLAYGDDGRSETVASWGVPDKGYGVPGAPDPLLLHGGTSLTQDDLNHFAIETFDGRILATVQV</sequence>
<reference evidence="5 6" key="1">
    <citation type="submission" date="2024-09" db="EMBL/GenBank/DDBJ databases">
        <authorList>
            <person name="Sun Q."/>
            <person name="Mori K."/>
        </authorList>
    </citation>
    <scope>NUCLEOTIDE SEQUENCE [LARGE SCALE GENOMIC DNA]</scope>
    <source>
        <strain evidence="5 6">CCM 3426</strain>
    </source>
</reference>
<comment type="caution">
    <text evidence="5">The sequence shown here is derived from an EMBL/GenBank/DDBJ whole genome shotgun (WGS) entry which is preliminary data.</text>
</comment>
<accession>A0ABV5ISH4</accession>
<gene>
    <name evidence="5" type="ORF">ACFFV7_40260</name>
</gene>
<keyword evidence="6" id="KW-1185">Reference proteome</keyword>
<name>A0ABV5ISH4_9ACTN</name>
<evidence type="ECO:0000256" key="2">
    <source>
        <dbReference type="ARBA" id="ARBA00023163"/>
    </source>
</evidence>
<dbReference type="RefSeq" id="WP_189653592.1">
    <property type="nucleotide sequence ID" value="NZ_BMRC01000044.1"/>
</dbReference>
<dbReference type="InterPro" id="IPR041916">
    <property type="entry name" value="Anti_sigma_zinc_sf"/>
</dbReference>
<keyword evidence="3" id="KW-0812">Transmembrane</keyword>
<evidence type="ECO:0000313" key="6">
    <source>
        <dbReference type="Proteomes" id="UP001589647"/>
    </source>
</evidence>
<feature type="transmembrane region" description="Helical" evidence="3">
    <location>
        <begin position="90"/>
        <end position="111"/>
    </location>
</feature>
<dbReference type="Pfam" id="PF13490">
    <property type="entry name" value="zf-HC2"/>
    <property type="match status" value="1"/>
</dbReference>
<evidence type="ECO:0000313" key="5">
    <source>
        <dbReference type="EMBL" id="MFB9207477.1"/>
    </source>
</evidence>
<dbReference type="EMBL" id="JBHMEI010000056">
    <property type="protein sequence ID" value="MFB9207477.1"/>
    <property type="molecule type" value="Genomic_DNA"/>
</dbReference>
<keyword evidence="3" id="KW-1133">Transmembrane helix</keyword>
<evidence type="ECO:0000256" key="3">
    <source>
        <dbReference type="SAM" id="Phobius"/>
    </source>
</evidence>
<evidence type="ECO:0000259" key="4">
    <source>
        <dbReference type="Pfam" id="PF13490"/>
    </source>
</evidence>
<dbReference type="Gene3D" id="1.10.10.1320">
    <property type="entry name" value="Anti-sigma factor, zinc-finger domain"/>
    <property type="match status" value="1"/>
</dbReference>
<protein>
    <submittedName>
        <fullName evidence="5">Zf-HC2 domain-containing protein</fullName>
    </submittedName>
</protein>
<dbReference type="InterPro" id="IPR027383">
    <property type="entry name" value="Znf_put"/>
</dbReference>
<keyword evidence="3" id="KW-0472">Membrane</keyword>
<keyword evidence="1" id="KW-0805">Transcription regulation</keyword>
<feature type="domain" description="Putative zinc-finger" evidence="4">
    <location>
        <begin position="7"/>
        <end position="36"/>
    </location>
</feature>